<keyword evidence="4" id="KW-1185">Reference proteome</keyword>
<dbReference type="InterPro" id="IPR052557">
    <property type="entry name" value="CAP/Cytokinesis_protein"/>
</dbReference>
<evidence type="ECO:0000256" key="1">
    <source>
        <dbReference type="SAM" id="SignalP"/>
    </source>
</evidence>
<gene>
    <name evidence="3" type="ORF">FRZ67_10575</name>
</gene>
<dbReference type="PANTHER" id="PTHR46333:SF2">
    <property type="entry name" value="CYTOKINESIS PROTEIN 3"/>
    <property type="match status" value="1"/>
</dbReference>
<dbReference type="InterPro" id="IPR038765">
    <property type="entry name" value="Papain-like_cys_pep_sf"/>
</dbReference>
<evidence type="ECO:0000259" key="2">
    <source>
        <dbReference type="SMART" id="SM00460"/>
    </source>
</evidence>
<dbReference type="Pfam" id="PF01841">
    <property type="entry name" value="Transglut_core"/>
    <property type="match status" value="1"/>
</dbReference>
<dbReference type="Proteomes" id="UP000321533">
    <property type="component" value="Chromosome"/>
</dbReference>
<accession>A0A5B8V996</accession>
<dbReference type="EMBL" id="CP042435">
    <property type="protein sequence ID" value="QEC67715.1"/>
    <property type="molecule type" value="Genomic_DNA"/>
</dbReference>
<keyword evidence="1" id="KW-0732">Signal</keyword>
<dbReference type="InterPro" id="IPR002931">
    <property type="entry name" value="Transglutaminase-like"/>
</dbReference>
<proteinExistence type="predicted"/>
<dbReference type="AlphaFoldDB" id="A0A5B8V996"/>
<dbReference type="GO" id="GO:0005737">
    <property type="term" value="C:cytoplasm"/>
    <property type="evidence" value="ECO:0007669"/>
    <property type="project" value="TreeGrafter"/>
</dbReference>
<dbReference type="PANTHER" id="PTHR46333">
    <property type="entry name" value="CYTOKINESIS PROTEIN 3"/>
    <property type="match status" value="1"/>
</dbReference>
<evidence type="ECO:0000313" key="3">
    <source>
        <dbReference type="EMBL" id="QEC67715.1"/>
    </source>
</evidence>
<dbReference type="SUPFAM" id="SSF54001">
    <property type="entry name" value="Cysteine proteinases"/>
    <property type="match status" value="1"/>
</dbReference>
<dbReference type="SMART" id="SM00460">
    <property type="entry name" value="TGc"/>
    <property type="match status" value="1"/>
</dbReference>
<feature type="signal peptide" evidence="1">
    <location>
        <begin position="1"/>
        <end position="23"/>
    </location>
</feature>
<sequence length="354" mass="40929">MIMKYMKNMTIIFLLCLVQHCIAQNSAKQYPDLNEINSPELLSQMLTATDTTDAQKVASIFNWITQNIAYNVKRYETNNNYRYAPVVDEEDEDTIAPLKPLYERIAILVLKRRTAVCSGYANLFKSLCLHAGIPCEVITGLGKASAGRTDKRFASNHRWNAVFFDTVWHLLDATWASGYINYKNEFQRDYNPNYFLTDPVEFIKDHYPEDMRWTLLPQPPVLNEFMYAPFKTMAFNRFYIKSYSPSFGIIEANVGDSIVFELEAVRPERLWISDLPYADSNTVFIMQCCGAVKPVNKVSGKKISYTYHVMSAEIEWLHVIFDDEIIMRYKLNVKRDEHLPASAPVDSLIQQKIN</sequence>
<dbReference type="KEGG" id="pgin:FRZ67_10575"/>
<organism evidence="3 4">
    <name type="scientific">Panacibacter ginsenosidivorans</name>
    <dbReference type="NCBI Taxonomy" id="1813871"/>
    <lineage>
        <taxon>Bacteria</taxon>
        <taxon>Pseudomonadati</taxon>
        <taxon>Bacteroidota</taxon>
        <taxon>Chitinophagia</taxon>
        <taxon>Chitinophagales</taxon>
        <taxon>Chitinophagaceae</taxon>
        <taxon>Panacibacter</taxon>
    </lineage>
</organism>
<dbReference type="Gene3D" id="3.10.620.30">
    <property type="match status" value="1"/>
</dbReference>
<feature type="domain" description="Transglutaminase-like" evidence="2">
    <location>
        <begin position="109"/>
        <end position="175"/>
    </location>
</feature>
<name>A0A5B8V996_9BACT</name>
<reference evidence="3 4" key="1">
    <citation type="journal article" date="2016" name="Int. J. Syst. Evol. Microbiol.">
        <title>Panacibacter ginsenosidivorans gen. nov., sp. nov., with ginsenoside converting activity isolated from soil of a ginseng field.</title>
        <authorList>
            <person name="Siddiqi M.Z."/>
            <person name="Muhammad Shafi S."/>
            <person name="Choi K.D."/>
            <person name="Im W.T."/>
        </authorList>
    </citation>
    <scope>NUCLEOTIDE SEQUENCE [LARGE SCALE GENOMIC DNA]</scope>
    <source>
        <strain evidence="3 4">Gsoil1550</strain>
    </source>
</reference>
<feature type="chain" id="PRO_5022715564" description="Transglutaminase-like domain-containing protein" evidence="1">
    <location>
        <begin position="24"/>
        <end position="354"/>
    </location>
</feature>
<evidence type="ECO:0000313" key="4">
    <source>
        <dbReference type="Proteomes" id="UP000321533"/>
    </source>
</evidence>
<protein>
    <recommendedName>
        <fullName evidence="2">Transglutaminase-like domain-containing protein</fullName>
    </recommendedName>
</protein>